<dbReference type="CDD" id="cd00047">
    <property type="entry name" value="PTPc"/>
    <property type="match status" value="1"/>
</dbReference>
<evidence type="ECO:0000259" key="3">
    <source>
        <dbReference type="PROSITE" id="PS50056"/>
    </source>
</evidence>
<protein>
    <submittedName>
        <fullName evidence="4">Putative tyrosine phosphatase protein</fullName>
    </submittedName>
</protein>
<dbReference type="SUPFAM" id="SSF52799">
    <property type="entry name" value="(Phosphotyrosine protein) phosphatases II"/>
    <property type="match status" value="1"/>
</dbReference>
<dbReference type="SMART" id="SM00194">
    <property type="entry name" value="PTPc"/>
    <property type="match status" value="1"/>
</dbReference>
<dbReference type="PROSITE" id="PS50056">
    <property type="entry name" value="TYR_PHOSPHATASE_2"/>
    <property type="match status" value="1"/>
</dbReference>
<dbReference type="InterPro" id="IPR003595">
    <property type="entry name" value="Tyr_Pase_cat"/>
</dbReference>
<sequence length="303" mass="35518">MFSKNNQGICDDDTSKMAENLLKKLTSPNTIRLIKQKHARILRDTEYKTAICVDQDDVQIEDSLWCLRSCFPTFNQPDLTTSPINNDFGYYIDGYKEKRKFICCKNPNEETIGSFFQTVWDNKIKIIVTFCTSLFNGVYYRYWPIRINLEKRYDTFTVKALSITINSYSVLTILNLVNHNNSVRIVQHYCYNRWPQNESCYDAESILQLIDDINGVNRNIYPFLCIEKYIKQSPILVHCNDGMNKSAAFCLIDNSISMFKHVGDICIPCLFVKLLRQKNNCINEVSNYIFCHYVVFKFILKYN</sequence>
<dbReference type="Pfam" id="PF00102">
    <property type="entry name" value="Y_phosphatase"/>
    <property type="match status" value="1"/>
</dbReference>
<comment type="similarity">
    <text evidence="1">Belongs to the protein-tyrosine phosphatase family.</text>
</comment>
<dbReference type="InterPro" id="IPR000387">
    <property type="entry name" value="Tyr_Pase_dom"/>
</dbReference>
<reference evidence="4" key="1">
    <citation type="journal article" date="2004" name="J. Virol.">
        <title>Bracoviruses contain a large multigene family coding for protein tyrosine phosphatases.</title>
        <authorList>
            <person name="Provost B."/>
            <person name="Varricchio P."/>
            <person name="Arana E."/>
            <person name="Espagne E."/>
            <person name="Falabella P."/>
            <person name="Huguet E."/>
            <person name="La Scaleia R."/>
            <person name="Cattolico L."/>
            <person name="Poirie M."/>
            <person name="Malva C."/>
            <person name="Olszewski J.A."/>
            <person name="Pennacchio F."/>
            <person name="Drezen J.M."/>
        </authorList>
    </citation>
    <scope>NUCLEOTIDE SEQUENCE</scope>
</reference>
<evidence type="ECO:0000313" key="4">
    <source>
        <dbReference type="EMBL" id="CAG25447.1"/>
    </source>
</evidence>
<dbReference type="PROSITE" id="PS50055">
    <property type="entry name" value="TYR_PHOSPHATASE_PTP"/>
    <property type="match status" value="1"/>
</dbReference>
<dbReference type="PRINTS" id="PR00700">
    <property type="entry name" value="PRTYPHPHTASE"/>
</dbReference>
<dbReference type="GO" id="GO:0004725">
    <property type="term" value="F:protein tyrosine phosphatase activity"/>
    <property type="evidence" value="ECO:0007669"/>
    <property type="project" value="InterPro"/>
</dbReference>
<feature type="domain" description="Tyrosine-protein phosphatase" evidence="2">
    <location>
        <begin position="35"/>
        <end position="298"/>
    </location>
</feature>
<dbReference type="Gene3D" id="3.90.190.10">
    <property type="entry name" value="Protein tyrosine phosphatase superfamily"/>
    <property type="match status" value="1"/>
</dbReference>
<proteinExistence type="inferred from homology"/>
<dbReference type="PANTHER" id="PTHR19134:SF449">
    <property type="entry name" value="TYROSINE-PROTEIN PHOSPHATASE 1"/>
    <property type="match status" value="1"/>
</dbReference>
<accession>Q5W3L2</accession>
<gene>
    <name evidence="4" type="primary">PTP2</name>
</gene>
<dbReference type="InterPro" id="IPR050348">
    <property type="entry name" value="Protein-Tyr_Phosphatase"/>
</dbReference>
<dbReference type="InterPro" id="IPR029021">
    <property type="entry name" value="Prot-tyrosine_phosphatase-like"/>
</dbReference>
<name>Q5W3L2_9VIRU</name>
<evidence type="ECO:0000259" key="2">
    <source>
        <dbReference type="PROSITE" id="PS50055"/>
    </source>
</evidence>
<dbReference type="SMART" id="SM00404">
    <property type="entry name" value="PTPc_motif"/>
    <property type="match status" value="1"/>
</dbReference>
<dbReference type="InterPro" id="IPR000242">
    <property type="entry name" value="PTP_cat"/>
</dbReference>
<dbReference type="PANTHER" id="PTHR19134">
    <property type="entry name" value="RECEPTOR-TYPE TYROSINE-PROTEIN PHOSPHATASE"/>
    <property type="match status" value="1"/>
</dbReference>
<evidence type="ECO:0000256" key="1">
    <source>
        <dbReference type="ARBA" id="ARBA00009580"/>
    </source>
</evidence>
<organism evidence="4">
    <name type="scientific">Toxoneuron nigriceps polydnavirus</name>
    <dbReference type="NCBI Taxonomy" id="191766"/>
    <lineage>
        <taxon>Viruses</taxon>
        <taxon>Viruses incertae sedis</taxon>
        <taxon>Polydnaviriformidae</taxon>
    </lineage>
</organism>
<feature type="domain" description="Tyrosine specific protein phosphatases" evidence="3">
    <location>
        <begin position="204"/>
        <end position="289"/>
    </location>
</feature>
<dbReference type="EMBL" id="AJ634654">
    <property type="protein sequence ID" value="CAG25447.1"/>
    <property type="molecule type" value="Genomic_DNA"/>
</dbReference>